<reference evidence="1" key="1">
    <citation type="submission" date="2021-01" db="EMBL/GenBank/DDBJ databases">
        <authorList>
            <person name="Corre E."/>
            <person name="Pelletier E."/>
            <person name="Niang G."/>
            <person name="Scheremetjew M."/>
            <person name="Finn R."/>
            <person name="Kale V."/>
            <person name="Holt S."/>
            <person name="Cochrane G."/>
            <person name="Meng A."/>
            <person name="Brown T."/>
            <person name="Cohen L."/>
        </authorList>
    </citation>
    <scope>NUCLEOTIDE SEQUENCE</scope>
    <source>
        <strain evidence="1">CCMP3328</strain>
    </source>
</reference>
<name>A0A7R9WWZ6_9STRA</name>
<dbReference type="EMBL" id="HBEF01016511">
    <property type="protein sequence ID" value="CAD8338180.1"/>
    <property type="molecule type" value="Transcribed_RNA"/>
</dbReference>
<sequence>MCVPNTRTLLSSRCSMYGSASDCTGRKPWNCIGAGSPGGRLKKPADSIDTDAGNFEHCMELIQKWHETRLDFEDKLFAMTEDKMILKGRDGDYKKDIFKGHCTGEGGENYQPIQASDNTWRQVMEIY</sequence>
<gene>
    <name evidence="1" type="ORF">CAUS1442_LOCUS10309</name>
</gene>
<accession>A0A7R9WWZ6</accession>
<proteinExistence type="predicted"/>
<protein>
    <submittedName>
        <fullName evidence="1">Uncharacterized protein</fullName>
    </submittedName>
</protein>
<organism evidence="1">
    <name type="scientific">Craspedostauros australis</name>
    <dbReference type="NCBI Taxonomy" id="1486917"/>
    <lineage>
        <taxon>Eukaryota</taxon>
        <taxon>Sar</taxon>
        <taxon>Stramenopiles</taxon>
        <taxon>Ochrophyta</taxon>
        <taxon>Bacillariophyta</taxon>
        <taxon>Bacillariophyceae</taxon>
        <taxon>Bacillariophycidae</taxon>
        <taxon>Naviculales</taxon>
        <taxon>Naviculaceae</taxon>
        <taxon>Craspedostauros</taxon>
    </lineage>
</organism>
<evidence type="ECO:0000313" key="1">
    <source>
        <dbReference type="EMBL" id="CAD8338180.1"/>
    </source>
</evidence>
<dbReference type="AlphaFoldDB" id="A0A7R9WWZ6"/>